<dbReference type="Gene3D" id="1.10.286.10">
    <property type="match status" value="1"/>
</dbReference>
<dbReference type="Gene3D" id="3.30.1130.10">
    <property type="match status" value="1"/>
</dbReference>
<dbReference type="GO" id="GO:0003934">
    <property type="term" value="F:GTP cyclohydrolase I activity"/>
    <property type="evidence" value="ECO:0007669"/>
    <property type="project" value="UniProtKB-UniRule"/>
</dbReference>
<dbReference type="PROSITE" id="PS00860">
    <property type="entry name" value="GTP_CYCLOHYDROL_1_2"/>
    <property type="match status" value="1"/>
</dbReference>
<dbReference type="Pfam" id="PF01227">
    <property type="entry name" value="GTP_cyclohydroI"/>
    <property type="match status" value="1"/>
</dbReference>
<dbReference type="FunFam" id="3.30.1130.10:FF:000001">
    <property type="entry name" value="GTP cyclohydrolase 1"/>
    <property type="match status" value="1"/>
</dbReference>
<feature type="binding site" evidence="6">
    <location>
        <position position="152"/>
    </location>
    <ligand>
        <name>Zn(2+)</name>
        <dbReference type="ChEBI" id="CHEBI:29105"/>
    </ligand>
</feature>
<dbReference type="GO" id="GO:0046654">
    <property type="term" value="P:tetrahydrofolate biosynthetic process"/>
    <property type="evidence" value="ECO:0007669"/>
    <property type="project" value="UniProtKB-UniRule"/>
</dbReference>
<evidence type="ECO:0000259" key="7">
    <source>
        <dbReference type="Pfam" id="PF01227"/>
    </source>
</evidence>
<name>A0A2U1TG15_9MICO</name>
<dbReference type="InterPro" id="IPR001474">
    <property type="entry name" value="GTP_CycHdrlase_I"/>
</dbReference>
<dbReference type="SUPFAM" id="SSF55620">
    <property type="entry name" value="Tetrahydrobiopterin biosynthesis enzymes-like"/>
    <property type="match status" value="1"/>
</dbReference>
<dbReference type="GO" id="GO:0005737">
    <property type="term" value="C:cytoplasm"/>
    <property type="evidence" value="ECO:0007669"/>
    <property type="project" value="TreeGrafter"/>
</dbReference>
<dbReference type="PROSITE" id="PS00859">
    <property type="entry name" value="GTP_CYCLOHYDROL_1_1"/>
    <property type="match status" value="1"/>
</dbReference>
<dbReference type="GO" id="GO:0005525">
    <property type="term" value="F:GTP binding"/>
    <property type="evidence" value="ECO:0007669"/>
    <property type="project" value="UniProtKB-KW"/>
</dbReference>
<evidence type="ECO:0000256" key="6">
    <source>
        <dbReference type="HAMAP-Rule" id="MF_00223"/>
    </source>
</evidence>
<evidence type="ECO:0000256" key="2">
    <source>
        <dbReference type="ARBA" id="ARBA00005080"/>
    </source>
</evidence>
<dbReference type="PANTHER" id="PTHR11109">
    <property type="entry name" value="GTP CYCLOHYDROLASE I"/>
    <property type="match status" value="1"/>
</dbReference>
<keyword evidence="6" id="KW-0479">Metal-binding</keyword>
<dbReference type="InterPro" id="IPR043134">
    <property type="entry name" value="GTP-CH-I_N"/>
</dbReference>
<dbReference type="EC" id="3.5.4.16" evidence="6"/>
<comment type="catalytic activity">
    <reaction evidence="1 6">
        <text>GTP + H2O = 7,8-dihydroneopterin 3'-triphosphate + formate + H(+)</text>
        <dbReference type="Rhea" id="RHEA:17473"/>
        <dbReference type="ChEBI" id="CHEBI:15377"/>
        <dbReference type="ChEBI" id="CHEBI:15378"/>
        <dbReference type="ChEBI" id="CHEBI:15740"/>
        <dbReference type="ChEBI" id="CHEBI:37565"/>
        <dbReference type="ChEBI" id="CHEBI:58462"/>
        <dbReference type="EC" id="3.5.4.16"/>
    </reaction>
</comment>
<comment type="subunit">
    <text evidence="6">Homopolymer.</text>
</comment>
<dbReference type="GO" id="GO:0008270">
    <property type="term" value="F:zinc ion binding"/>
    <property type="evidence" value="ECO:0007669"/>
    <property type="project" value="UniProtKB-UniRule"/>
</dbReference>
<gene>
    <name evidence="6 8" type="primary">folE</name>
    <name evidence="8" type="ORF">DF223_04720</name>
</gene>
<dbReference type="EMBL" id="QEFB01000002">
    <property type="protein sequence ID" value="PWC07760.1"/>
    <property type="molecule type" value="Genomic_DNA"/>
</dbReference>
<evidence type="ECO:0000313" key="8">
    <source>
        <dbReference type="EMBL" id="PWC07760.1"/>
    </source>
</evidence>
<comment type="caution">
    <text evidence="8">The sequence shown here is derived from an EMBL/GenBank/DDBJ whole genome shotgun (WGS) entry which is preliminary data.</text>
</comment>
<protein>
    <recommendedName>
        <fullName evidence="6">GTP cyclohydrolase 1</fullName>
        <ecNumber evidence="6">3.5.4.16</ecNumber>
    </recommendedName>
    <alternativeName>
        <fullName evidence="6">GTP cyclohydrolase I</fullName>
        <shortName evidence="6">GTP-CH-I</shortName>
    </alternativeName>
</protein>
<evidence type="ECO:0000256" key="3">
    <source>
        <dbReference type="ARBA" id="ARBA00008085"/>
    </source>
</evidence>
<feature type="binding site" evidence="6">
    <location>
        <position position="84"/>
    </location>
    <ligand>
        <name>Zn(2+)</name>
        <dbReference type="ChEBI" id="CHEBI:29105"/>
    </ligand>
</feature>
<dbReference type="GO" id="GO:0006729">
    <property type="term" value="P:tetrahydrobiopterin biosynthetic process"/>
    <property type="evidence" value="ECO:0007669"/>
    <property type="project" value="TreeGrafter"/>
</dbReference>
<keyword evidence="6" id="KW-0862">Zinc</keyword>
<keyword evidence="6" id="KW-0342">GTP-binding</keyword>
<dbReference type="NCBIfam" id="NF006826">
    <property type="entry name" value="PRK09347.1-3"/>
    <property type="match status" value="1"/>
</dbReference>
<evidence type="ECO:0000256" key="1">
    <source>
        <dbReference type="ARBA" id="ARBA00001052"/>
    </source>
</evidence>
<comment type="similarity">
    <text evidence="3 6">Belongs to the GTP cyclohydrolase I family.</text>
</comment>
<proteinExistence type="inferred from homology"/>
<sequence>MAGVDKPRVEAAVIELLAAIGEDAQRPGLERTPARVAEAYSEFFSGIGEDPLEHLRESVPVGDDGNGEVVLLRDIAFRSICEHHLLPFLGKAHVAYLPGERVVGLGRLPLVVDTLASRPQLQERLTEQIADALERGLEARGVLVVLDAVHGCVAARGVRQANSSTVTVASRGALAEPARRAELFALIGHGAADAHA</sequence>
<dbReference type="InterPro" id="IPR020602">
    <property type="entry name" value="GTP_CycHdrlase_I_dom"/>
</dbReference>
<dbReference type="UniPathway" id="UPA00848">
    <property type="reaction ID" value="UER00151"/>
</dbReference>
<feature type="binding site" evidence="6">
    <location>
        <position position="81"/>
    </location>
    <ligand>
        <name>Zn(2+)</name>
        <dbReference type="ChEBI" id="CHEBI:29105"/>
    </ligand>
</feature>
<keyword evidence="4 6" id="KW-0554">One-carbon metabolism</keyword>
<dbReference type="PANTHER" id="PTHR11109:SF7">
    <property type="entry name" value="GTP CYCLOHYDROLASE 1"/>
    <property type="match status" value="1"/>
</dbReference>
<evidence type="ECO:0000313" key="9">
    <source>
        <dbReference type="Proteomes" id="UP000244962"/>
    </source>
</evidence>
<keyword evidence="5 6" id="KW-0378">Hydrolase</keyword>
<dbReference type="GO" id="GO:0006730">
    <property type="term" value="P:one-carbon metabolic process"/>
    <property type="evidence" value="ECO:0007669"/>
    <property type="project" value="UniProtKB-UniRule"/>
</dbReference>
<evidence type="ECO:0000256" key="5">
    <source>
        <dbReference type="ARBA" id="ARBA00022801"/>
    </source>
</evidence>
<comment type="pathway">
    <text evidence="2 6">Cofactor biosynthesis; 7,8-dihydroneopterin triphosphate biosynthesis; 7,8-dihydroneopterin triphosphate from GTP: step 1/1.</text>
</comment>
<dbReference type="HAMAP" id="MF_00223">
    <property type="entry name" value="FolE"/>
    <property type="match status" value="1"/>
</dbReference>
<dbReference type="NCBIfam" id="NF006825">
    <property type="entry name" value="PRK09347.1-2"/>
    <property type="match status" value="1"/>
</dbReference>
<dbReference type="FunFam" id="1.10.286.10:FF:000001">
    <property type="entry name" value="GTP cyclohydrolase 1"/>
    <property type="match status" value="1"/>
</dbReference>
<reference evidence="9" key="1">
    <citation type="submission" date="2018-04" db="EMBL/GenBank/DDBJ databases">
        <authorList>
            <person name="Liu S."/>
            <person name="Wang Z."/>
            <person name="Li J."/>
        </authorList>
    </citation>
    <scope>NUCLEOTIDE SEQUENCE [LARGE SCALE GENOMIC DNA]</scope>
    <source>
        <strain evidence="9">622</strain>
    </source>
</reference>
<dbReference type="RefSeq" id="WP_108962370.1">
    <property type="nucleotide sequence ID" value="NZ_QEFB01000002.1"/>
</dbReference>
<dbReference type="Proteomes" id="UP000244962">
    <property type="component" value="Unassembled WGS sequence"/>
</dbReference>
<keyword evidence="9" id="KW-1185">Reference proteome</keyword>
<dbReference type="InterPro" id="IPR043133">
    <property type="entry name" value="GTP-CH-I_C/QueF"/>
</dbReference>
<dbReference type="InterPro" id="IPR018234">
    <property type="entry name" value="GTP_CycHdrlase_I_CS"/>
</dbReference>
<keyword evidence="6" id="KW-0547">Nucleotide-binding</keyword>
<feature type="domain" description="GTP cyclohydrolase I" evidence="7">
    <location>
        <begin position="10"/>
        <end position="187"/>
    </location>
</feature>
<organism evidence="8 9">
    <name type="scientific">Mycetocola zhujimingii</name>
    <dbReference type="NCBI Taxonomy" id="2079792"/>
    <lineage>
        <taxon>Bacteria</taxon>
        <taxon>Bacillati</taxon>
        <taxon>Actinomycetota</taxon>
        <taxon>Actinomycetes</taxon>
        <taxon>Micrococcales</taxon>
        <taxon>Microbacteriaceae</taxon>
        <taxon>Mycetocola</taxon>
    </lineage>
</organism>
<dbReference type="AlphaFoldDB" id="A0A2U1TG15"/>
<evidence type="ECO:0000256" key="4">
    <source>
        <dbReference type="ARBA" id="ARBA00022563"/>
    </source>
</evidence>
<dbReference type="NCBIfam" id="TIGR00063">
    <property type="entry name" value="folE"/>
    <property type="match status" value="1"/>
</dbReference>
<accession>A0A2U1TG15</accession>